<protein>
    <submittedName>
        <fullName evidence="1">Uncharacterized protein</fullName>
    </submittedName>
</protein>
<proteinExistence type="predicted"/>
<reference evidence="1" key="1">
    <citation type="submission" date="2021-01" db="EMBL/GenBank/DDBJ databases">
        <authorList>
            <person name="Corre E."/>
            <person name="Pelletier E."/>
            <person name="Niang G."/>
            <person name="Scheremetjew M."/>
            <person name="Finn R."/>
            <person name="Kale V."/>
            <person name="Holt S."/>
            <person name="Cochrane G."/>
            <person name="Meng A."/>
            <person name="Brown T."/>
            <person name="Cohen L."/>
        </authorList>
    </citation>
    <scope>NUCLEOTIDE SEQUENCE</scope>
    <source>
        <strain evidence="1">MM31A-1</strain>
    </source>
</reference>
<dbReference type="AlphaFoldDB" id="A0A7S3Q492"/>
<organism evidence="1">
    <name type="scientific">Chaetoceros debilis</name>
    <dbReference type="NCBI Taxonomy" id="122233"/>
    <lineage>
        <taxon>Eukaryota</taxon>
        <taxon>Sar</taxon>
        <taxon>Stramenopiles</taxon>
        <taxon>Ochrophyta</taxon>
        <taxon>Bacillariophyta</taxon>
        <taxon>Coscinodiscophyceae</taxon>
        <taxon>Chaetocerotophycidae</taxon>
        <taxon>Chaetocerotales</taxon>
        <taxon>Chaetocerotaceae</taxon>
        <taxon>Chaetoceros</taxon>
    </lineage>
</organism>
<accession>A0A7S3Q492</accession>
<sequence>MFTHVPMQCGKGEIGSDHPTAVLLELIVVGLEEEACQFPPPMRNSPSSPRLSPLFMADCRVRLVNGFFTTTAATAAPAASGTVAGAVAAGAVAAADSDEASIEVISFSMLVVPSAADAAAAVD</sequence>
<gene>
    <name evidence="1" type="ORF">CDEB00056_LOCUS10093</name>
</gene>
<name>A0A7S3Q492_9STRA</name>
<dbReference type="EMBL" id="HBIO01012972">
    <property type="protein sequence ID" value="CAE0465252.1"/>
    <property type="molecule type" value="Transcribed_RNA"/>
</dbReference>
<evidence type="ECO:0000313" key="1">
    <source>
        <dbReference type="EMBL" id="CAE0465252.1"/>
    </source>
</evidence>